<evidence type="ECO:0000256" key="1">
    <source>
        <dbReference type="SAM" id="MobiDB-lite"/>
    </source>
</evidence>
<organism evidence="2 3">
    <name type="scientific">Thecamonas trahens ATCC 50062</name>
    <dbReference type="NCBI Taxonomy" id="461836"/>
    <lineage>
        <taxon>Eukaryota</taxon>
        <taxon>Apusozoa</taxon>
        <taxon>Apusomonadida</taxon>
        <taxon>Apusomonadidae</taxon>
        <taxon>Thecamonas</taxon>
    </lineage>
</organism>
<name>A0A0L0DTW3_THETB</name>
<feature type="region of interest" description="Disordered" evidence="1">
    <location>
        <begin position="1"/>
        <end position="41"/>
    </location>
</feature>
<dbReference type="GeneID" id="25569593"/>
<dbReference type="SUPFAM" id="SSF103088">
    <property type="entry name" value="OmpA-like"/>
    <property type="match status" value="1"/>
</dbReference>
<evidence type="ECO:0000313" key="3">
    <source>
        <dbReference type="Proteomes" id="UP000054408"/>
    </source>
</evidence>
<sequence>MPPGPALAHAVAEGRERASPKRRRRGRSWSESSSESGDGQFNDALVETTDELDDVDVSKEALSVALVAEAQRAPCFAASRLDAAFSHTSMVFETAGMYTSGPAIVENGELQLTPAPPQGVASTLHKQGSTGGGFLLTRRLLADGFVVVFEYKAERDDGGLGLGFALVAHNDPARFQALGFSGAGLGCVGLEDAFSLRFVSCQQPDGPIYTRLGVHSAHDGGKVAAVENVGDLCDGGVHEVLVRYEPASSVEAPLLHVEIDGVPLMAARLVSGDVPAAGYLGFTGTSGPGASWLRHRISRFEYGALAGVPSEVCRCGCHQRERDGLCGPATVVWPELESLWRSPLAVSSPIIVHVSLHVEPTSVSAGSVPIVVALSDGATFVGFEQVLAGLESGDEWMRNDEVLGQMGWARAGDILSAGSGQWLPVVAPTLRERVSRSGTWNVGVTFVGAGCDGAWWAARSGEGLAASPELAVSTLPVEAVLARLKSPAAAPVVMGHGLGGRVTVEWLAGRSDCVASMDLASLGVEVYSPLAHGEFVIKGAVVAVGGGGRVPVVNRLSASELAQRARFNRAVELTSAGVCSEGACMFGVSDTQRLIGVCVENDGSPRVVAGRDDGDPVELSLDGLHEVDMKWSSDAKSKRRPLVIHLSFGVSVVRVRVLAAESLAELGVGEVFDADVVDVFTRPLFAVVASTGLDGGTRVSSVAVGAGQGTLDAVSAETLVDIGIWAREVAVDSGAAVGSEAGIGGRVLSVSLAALSRGVWGLVAPTAEAERVCREYEQRVRGSVVEVPEQPLGVLVAGHAVGELDARFRWVIAIRVHVESLHKARGELKRESLFVGVGDKRRYVGYLRQGAPRVGEAGGAVVSGKAVFTAKEESMAWDGPALDSEAAVSGWHASRLGELFTVVVGVPRNGRQSGRSPWVGVYSASEELWLVQDEVSGVLSDDACELGLMFWSREASAEYRVRDVYVQLVDMDAGGSVYTQDMPPRWLMHHGRFPGRRKLIEVGLGKLAGRRTRPPLAKLLVTAQVRMTNAGPVLEPPILFERLSAFVKREQAGALRDVVRLMERFPFLSINVTGHVARAFAVGSQRSAPGLGSDALARGRAEAVARVLEELGLARKRVRVVCGGEGPATGPADVVALSWDVERVAVGVWQAEVAPLLIPTFDGVGGESALQPGWQVFGPGSVSLVTGGFEAGHERPRAACSLLTKTRKMLADGFSAGVLVSVGPSAAAGLLEARGGAGSVVAGRAGLVFSDELEAGEPAPRGRVVVGFEFGVETRLVMRSWDCDGGGRVWGAVSGRDGLSVINDGFEHELGVVFEAVRGDAGVCRVSVDGDELLVVAMPSGFAGMLPLGHVGVGVVNGAAATINAEFRCLSYSYGGPASLRAGVVAEVSKCEAPPVPWVLTIGGYGFRTKGGVDMGGVEAGATAGAAGGVGAGARAKEVWAEVEVEAEAGGVEGGAGRGWLWSLGW</sequence>
<accession>A0A0L0DTW3</accession>
<dbReference type="Gene3D" id="3.30.1330.60">
    <property type="entry name" value="OmpA-like domain"/>
    <property type="match status" value="1"/>
</dbReference>
<proteinExistence type="predicted"/>
<reference evidence="2 3" key="1">
    <citation type="submission" date="2010-05" db="EMBL/GenBank/DDBJ databases">
        <title>The Genome Sequence of Thecamonas trahens ATCC 50062.</title>
        <authorList>
            <consortium name="The Broad Institute Genome Sequencing Platform"/>
            <person name="Russ C."/>
            <person name="Cuomo C."/>
            <person name="Shea T."/>
            <person name="Young S.K."/>
            <person name="Zeng Q."/>
            <person name="Koehrsen M."/>
            <person name="Haas B."/>
            <person name="Borodovsky M."/>
            <person name="Guigo R."/>
            <person name="Alvarado L."/>
            <person name="Berlin A."/>
            <person name="Bochicchio J."/>
            <person name="Borenstein D."/>
            <person name="Chapman S."/>
            <person name="Chen Z."/>
            <person name="Freedman E."/>
            <person name="Gellesch M."/>
            <person name="Goldberg J."/>
            <person name="Griggs A."/>
            <person name="Gujja S."/>
            <person name="Heilman E."/>
            <person name="Heiman D."/>
            <person name="Hepburn T."/>
            <person name="Howarth C."/>
            <person name="Jen D."/>
            <person name="Larson L."/>
            <person name="Mehta T."/>
            <person name="Park D."/>
            <person name="Pearson M."/>
            <person name="Roberts A."/>
            <person name="Saif S."/>
            <person name="Shenoy N."/>
            <person name="Sisk P."/>
            <person name="Stolte C."/>
            <person name="Sykes S."/>
            <person name="Thomson T."/>
            <person name="Walk T."/>
            <person name="White J."/>
            <person name="Yandava C."/>
            <person name="Burger G."/>
            <person name="Gray M.W."/>
            <person name="Holland P.W.H."/>
            <person name="King N."/>
            <person name="Lang F.B.F."/>
            <person name="Roger A.J."/>
            <person name="Ruiz-Trillo I."/>
            <person name="Lander E."/>
            <person name="Nusbaum C."/>
        </authorList>
    </citation>
    <scope>NUCLEOTIDE SEQUENCE [LARGE SCALE GENOMIC DNA]</scope>
    <source>
        <strain evidence="2 3">ATCC 50062</strain>
    </source>
</reference>
<dbReference type="RefSeq" id="XP_013761484.1">
    <property type="nucleotide sequence ID" value="XM_013906030.1"/>
</dbReference>
<evidence type="ECO:0008006" key="4">
    <source>
        <dbReference type="Google" id="ProtNLM"/>
    </source>
</evidence>
<feature type="compositionally biased region" description="Low complexity" evidence="1">
    <location>
        <begin position="29"/>
        <end position="39"/>
    </location>
</feature>
<dbReference type="InterPro" id="IPR036737">
    <property type="entry name" value="OmpA-like_sf"/>
</dbReference>
<dbReference type="EMBL" id="GL349439">
    <property type="protein sequence ID" value="KNC55695.1"/>
    <property type="molecule type" value="Genomic_DNA"/>
</dbReference>
<dbReference type="SUPFAM" id="SSF49899">
    <property type="entry name" value="Concanavalin A-like lectins/glucanases"/>
    <property type="match status" value="1"/>
</dbReference>
<evidence type="ECO:0000313" key="2">
    <source>
        <dbReference type="EMBL" id="KNC55695.1"/>
    </source>
</evidence>
<gene>
    <name evidence="2" type="ORF">AMSG_11678</name>
</gene>
<dbReference type="Gene3D" id="2.60.120.200">
    <property type="match status" value="1"/>
</dbReference>
<dbReference type="InterPro" id="IPR013320">
    <property type="entry name" value="ConA-like_dom_sf"/>
</dbReference>
<protein>
    <recommendedName>
        <fullName evidence="4">OmpA-like domain-containing protein</fullName>
    </recommendedName>
</protein>
<dbReference type="Proteomes" id="UP000054408">
    <property type="component" value="Unassembled WGS sequence"/>
</dbReference>
<keyword evidence="3" id="KW-1185">Reference proteome</keyword>